<gene>
    <name evidence="2" type="ORF">W911_05640</name>
</gene>
<evidence type="ECO:0000313" key="2">
    <source>
        <dbReference type="EMBL" id="AHB47996.1"/>
    </source>
</evidence>
<dbReference type="KEGG" id="hni:W911_05640"/>
<protein>
    <recommendedName>
        <fullName evidence="1">AB hydrolase-1 domain-containing protein</fullName>
    </recommendedName>
</protein>
<dbReference type="RefSeq" id="WP_023786529.1">
    <property type="nucleotide sequence ID" value="NC_022997.1"/>
</dbReference>
<dbReference type="Pfam" id="PF12697">
    <property type="entry name" value="Abhydrolase_6"/>
    <property type="match status" value="1"/>
</dbReference>
<dbReference type="AlphaFoldDB" id="V5SAZ0"/>
<dbReference type="STRING" id="1029756.W911_05640"/>
<dbReference type="PANTHER" id="PTHR43798:SF33">
    <property type="entry name" value="HYDROLASE, PUTATIVE (AFU_ORTHOLOGUE AFUA_2G14860)-RELATED"/>
    <property type="match status" value="1"/>
</dbReference>
<dbReference type="EMBL" id="CP006912">
    <property type="protein sequence ID" value="AHB47996.1"/>
    <property type="molecule type" value="Genomic_DNA"/>
</dbReference>
<dbReference type="PANTHER" id="PTHR43798">
    <property type="entry name" value="MONOACYLGLYCEROL LIPASE"/>
    <property type="match status" value="1"/>
</dbReference>
<dbReference type="GO" id="GO:0016020">
    <property type="term" value="C:membrane"/>
    <property type="evidence" value="ECO:0007669"/>
    <property type="project" value="TreeGrafter"/>
</dbReference>
<sequence>MTAFFDRQLALRPYRLDRFPPARAGDLAYKRFLKPRFSSRRSSDHVALAERARFHLRHAAWVRVPTTEGVVQAYVFEPDANAVSRGSVLIAHGWTSEASFMAVIAEQLRRAGFRVVAFDQPAHGRSARTEASLIDCARALRQVADALGPTPFVVTHSMGGLAALLAGAGGRPMGSGYPFARYVLIASPNRFRAITDEFADEVGLGLHARRAYERHLERVAHRSMSSFTAADLLAVTERPALVIHARDDAEVAFAHAEEIAARCPQAELRAVDGVGHRNILFAPPVIRAVVSYLTVA</sequence>
<dbReference type="HOGENOM" id="CLU_072027_0_0_5"/>
<organism evidence="2 3">
    <name type="scientific">Hyphomicrobium nitrativorans NL23</name>
    <dbReference type="NCBI Taxonomy" id="1029756"/>
    <lineage>
        <taxon>Bacteria</taxon>
        <taxon>Pseudomonadati</taxon>
        <taxon>Pseudomonadota</taxon>
        <taxon>Alphaproteobacteria</taxon>
        <taxon>Hyphomicrobiales</taxon>
        <taxon>Hyphomicrobiaceae</taxon>
        <taxon>Hyphomicrobium</taxon>
    </lineage>
</organism>
<keyword evidence="3" id="KW-1185">Reference proteome</keyword>
<name>V5SAZ0_9HYPH</name>
<dbReference type="InterPro" id="IPR029058">
    <property type="entry name" value="AB_hydrolase_fold"/>
</dbReference>
<accession>V5SAZ0</accession>
<dbReference type="PATRIC" id="fig|1029756.8.peg.1186"/>
<dbReference type="InterPro" id="IPR050266">
    <property type="entry name" value="AB_hydrolase_sf"/>
</dbReference>
<dbReference type="InterPro" id="IPR000073">
    <property type="entry name" value="AB_hydrolase_1"/>
</dbReference>
<feature type="domain" description="AB hydrolase-1" evidence="1">
    <location>
        <begin position="88"/>
        <end position="281"/>
    </location>
</feature>
<evidence type="ECO:0000259" key="1">
    <source>
        <dbReference type="Pfam" id="PF12697"/>
    </source>
</evidence>
<dbReference type="OrthoDB" id="9815441at2"/>
<dbReference type="Proteomes" id="UP000018542">
    <property type="component" value="Chromosome"/>
</dbReference>
<proteinExistence type="predicted"/>
<dbReference type="Gene3D" id="3.40.50.1820">
    <property type="entry name" value="alpha/beta hydrolase"/>
    <property type="match status" value="1"/>
</dbReference>
<evidence type="ECO:0000313" key="3">
    <source>
        <dbReference type="Proteomes" id="UP000018542"/>
    </source>
</evidence>
<dbReference type="SUPFAM" id="SSF53474">
    <property type="entry name" value="alpha/beta-Hydrolases"/>
    <property type="match status" value="1"/>
</dbReference>
<reference evidence="2 3" key="1">
    <citation type="journal article" date="2014" name="Genome Announc.">
        <title>Complete Genome Sequence of Hyphomicrobium nitrativorans Strain NL23, a Denitrifying Bacterium Isolated from Biofilm of a Methanol-Fed Denitrification System Treating Seawater at the Montreal Biodome.</title>
        <authorList>
            <person name="Martineau C."/>
            <person name="Villeneuve C."/>
            <person name="Mauffrey F."/>
            <person name="Villemur R."/>
        </authorList>
    </citation>
    <scope>NUCLEOTIDE SEQUENCE [LARGE SCALE GENOMIC DNA]</scope>
    <source>
        <strain evidence="2">NL23</strain>
    </source>
</reference>